<feature type="signal peptide" evidence="2">
    <location>
        <begin position="1"/>
        <end position="22"/>
    </location>
</feature>
<dbReference type="GO" id="GO:0008236">
    <property type="term" value="F:serine-type peptidase activity"/>
    <property type="evidence" value="ECO:0007669"/>
    <property type="project" value="InterPro"/>
</dbReference>
<evidence type="ECO:0000256" key="1">
    <source>
        <dbReference type="SAM" id="MobiDB-lite"/>
    </source>
</evidence>
<evidence type="ECO:0000259" key="3">
    <source>
        <dbReference type="Pfam" id="PF03572"/>
    </source>
</evidence>
<dbReference type="RefSeq" id="XP_013268816.1">
    <property type="nucleotide sequence ID" value="XM_013413362.1"/>
</dbReference>
<accession>A0A0D2IYJ3</accession>
<dbReference type="SUPFAM" id="SSF52096">
    <property type="entry name" value="ClpP/crotonase"/>
    <property type="match status" value="1"/>
</dbReference>
<dbReference type="STRING" id="1442369.A0A0D2IYJ3"/>
<gene>
    <name evidence="5" type="ORF">Z518_09406</name>
</gene>
<keyword evidence="6" id="KW-1185">Reference proteome</keyword>
<protein>
    <submittedName>
        <fullName evidence="5">Rhinocladiella mackenziei CBS 650.93 unplaced genomic scaffold supercont1.7, whole genome shotgun sequence</fullName>
    </submittedName>
</protein>
<dbReference type="Proteomes" id="UP000053617">
    <property type="component" value="Unassembled WGS sequence"/>
</dbReference>
<proteinExistence type="predicted"/>
<dbReference type="Pfam" id="PF23658">
    <property type="entry name" value="PDZ_CPAF_rel"/>
    <property type="match status" value="1"/>
</dbReference>
<organism evidence="5 6">
    <name type="scientific">Rhinocladiella mackenziei CBS 650.93</name>
    <dbReference type="NCBI Taxonomy" id="1442369"/>
    <lineage>
        <taxon>Eukaryota</taxon>
        <taxon>Fungi</taxon>
        <taxon>Dikarya</taxon>
        <taxon>Ascomycota</taxon>
        <taxon>Pezizomycotina</taxon>
        <taxon>Eurotiomycetes</taxon>
        <taxon>Chaetothyriomycetidae</taxon>
        <taxon>Chaetothyriales</taxon>
        <taxon>Herpotrichiellaceae</taxon>
        <taxon>Rhinocladiella</taxon>
    </lineage>
</organism>
<dbReference type="PANTHER" id="PTHR37049:SF4">
    <property type="entry name" value="RHODANESE DOMAIN-CONTAINING PROTEIN"/>
    <property type="match status" value="1"/>
</dbReference>
<dbReference type="HOGENOM" id="CLU_014251_0_0_1"/>
<evidence type="ECO:0000313" key="6">
    <source>
        <dbReference type="Proteomes" id="UP000053617"/>
    </source>
</evidence>
<evidence type="ECO:0000259" key="4">
    <source>
        <dbReference type="Pfam" id="PF23658"/>
    </source>
</evidence>
<dbReference type="PANTHER" id="PTHR37049">
    <property type="entry name" value="PEPTIDASE S41 FAMILY PROTEIN"/>
    <property type="match status" value="1"/>
</dbReference>
<dbReference type="GeneID" id="25297477"/>
<dbReference type="Gene3D" id="3.90.226.10">
    <property type="entry name" value="2-enoyl-CoA Hydratase, Chain A, domain 1"/>
    <property type="match status" value="1"/>
</dbReference>
<name>A0A0D2IYJ3_9EURO</name>
<sequence length="814" mass="88625">MARGLRRACAVAGFCLIQSIAGMVVTAPPRALEPRSTGTPTSSNIACGWASSASSAYLAAKPEATGVIIDAELAYECLKSVPNYQEPAMDLLNSLRTFLEFQSTKEYLRDPPSGFLFPALDLDLEWDNIQKKVEGGEYESEYDMQIDIVSLLNSARDGHLHWEGDVVGAFTFIRNIGNGLAAVSSDGEQTPQVYLVDDLITIDSESQKVLPVTSYTPSPVESIDGVDVVSFLLTQSLDARSQDPDALWNQLFFSLGRPSYQTFQIPTYYPGTSTNITLANGTTREYPNVATVNVPLDGLATGDDAYSAFCPGAFESVTAIPSSSAAATSTSASPSAPTIPGYPYPVIKHSAGSVAGYYLNDTGFTDVAVLQVREFQSATDISLDYEREFQTVVQKFLDAAVRTGKRKLIIDLQGNSGGLVDLGTDLFAQLFPSIPPNSKSNMRDNLGFYILGSIASNNITDAEKTSDEDLAENLYVPLAYQTVVDPDMRHYPDFQSFYGPYEVYGGKFSAFFQNNYTDPNSSDFAGQGIIITGTNNRTGFRQPFAPQDIVVLLDGLCASTCTVFSEYLKSYANVQFITVGGRPQTGPMQAVGGVKGVQVFPFDTTITPWWVDLYQSPQNTLMDLANGSIWENFTYLPVLREFRYAGGGVNGRNHFRIGDKTETPLQFVYEAADCRMWWTREMLYDPTFLWARVANMAFQERRGTQFNSKYCVKDSTGHPTSISGGWKKGTLGPQTPPKNANATVQGWKLEGTPLGPTSSDQLNTTSTETGTVIENNALADTVADSPELTSFKEACTSYTGDAWLVKLMCGALGT</sequence>
<dbReference type="InterPro" id="IPR005151">
    <property type="entry name" value="Tail-specific_protease"/>
</dbReference>
<dbReference type="InterPro" id="IPR029045">
    <property type="entry name" value="ClpP/crotonase-like_dom_sf"/>
</dbReference>
<evidence type="ECO:0000256" key="2">
    <source>
        <dbReference type="SAM" id="SignalP"/>
    </source>
</evidence>
<dbReference type="EMBL" id="KN847481">
    <property type="protein sequence ID" value="KIX01680.1"/>
    <property type="molecule type" value="Genomic_DNA"/>
</dbReference>
<evidence type="ECO:0000313" key="5">
    <source>
        <dbReference type="EMBL" id="KIX01680.1"/>
    </source>
</evidence>
<dbReference type="OrthoDB" id="27214at2759"/>
<feature type="domain" description="Tail specific protease" evidence="3">
    <location>
        <begin position="366"/>
        <end position="577"/>
    </location>
</feature>
<dbReference type="AlphaFoldDB" id="A0A0D2IYJ3"/>
<keyword evidence="2" id="KW-0732">Signal</keyword>
<dbReference type="Pfam" id="PF03572">
    <property type="entry name" value="Peptidase_S41"/>
    <property type="match status" value="1"/>
</dbReference>
<reference evidence="5 6" key="1">
    <citation type="submission" date="2015-01" db="EMBL/GenBank/DDBJ databases">
        <title>The Genome Sequence of Rhinocladiella mackenzie CBS 650.93.</title>
        <authorList>
            <consortium name="The Broad Institute Genomics Platform"/>
            <person name="Cuomo C."/>
            <person name="de Hoog S."/>
            <person name="Gorbushina A."/>
            <person name="Stielow B."/>
            <person name="Teixiera M."/>
            <person name="Abouelleil A."/>
            <person name="Chapman S.B."/>
            <person name="Priest M."/>
            <person name="Young S.K."/>
            <person name="Wortman J."/>
            <person name="Nusbaum C."/>
            <person name="Birren B."/>
        </authorList>
    </citation>
    <scope>NUCLEOTIDE SEQUENCE [LARGE SCALE GENOMIC DNA]</scope>
    <source>
        <strain evidence="5 6">CBS 650.93</strain>
    </source>
</reference>
<feature type="domain" description="CPAF-like PDZ" evidence="4">
    <location>
        <begin position="176"/>
        <end position="296"/>
    </location>
</feature>
<feature type="region of interest" description="Disordered" evidence="1">
    <location>
        <begin position="715"/>
        <end position="742"/>
    </location>
</feature>
<feature type="chain" id="PRO_5002244447" evidence="2">
    <location>
        <begin position="23"/>
        <end position="814"/>
    </location>
</feature>
<dbReference type="InterPro" id="IPR056186">
    <property type="entry name" value="PDZ_CPAF-rel"/>
</dbReference>
<dbReference type="VEuPathDB" id="FungiDB:Z518_09406"/>
<dbReference type="GO" id="GO:0006508">
    <property type="term" value="P:proteolysis"/>
    <property type="evidence" value="ECO:0007669"/>
    <property type="project" value="InterPro"/>
</dbReference>
<dbReference type="InterPro" id="IPR052766">
    <property type="entry name" value="S41A_metabolite_peptidase"/>
</dbReference>